<dbReference type="InterPro" id="IPR022123">
    <property type="entry name" value="DUF3658"/>
</dbReference>
<comment type="caution">
    <text evidence="2">The sequence shown here is derived from an EMBL/GenBank/DDBJ whole genome shotgun (WGS) entry which is preliminary data.</text>
</comment>
<dbReference type="Pfam" id="PF12395">
    <property type="entry name" value="DUF3658"/>
    <property type="match status" value="1"/>
</dbReference>
<feature type="domain" description="DUF3658" evidence="1">
    <location>
        <begin position="130"/>
        <end position="188"/>
    </location>
</feature>
<sequence length="196" mass="22280">MSDADNQEAFRALWALEQWDWQKTLTVDAAAFDKAIADCWPLLTIEALEIEERTPANLRSLYDHSNHRLGMFLREFGERLRTADEAQRQVLLEEAVSWSGNLYERSLLISCVEGERANRAAGLDNNDLSVDDLIIRIATVRWQKVAVVVGKIMTIRRNFFDEAIAARVIALVESGVLEAQGDLSKMRFSEVRLATR</sequence>
<dbReference type="Proteomes" id="UP000321750">
    <property type="component" value="Unassembled WGS sequence"/>
</dbReference>
<proteinExistence type="predicted"/>
<dbReference type="OrthoDB" id="6006919at2"/>
<evidence type="ECO:0000313" key="2">
    <source>
        <dbReference type="EMBL" id="GEP12702.1"/>
    </source>
</evidence>
<name>A0A512JS15_9HYPH</name>
<organism evidence="2 3">
    <name type="scientific">Methylobacterium gnaphalii</name>
    <dbReference type="NCBI Taxonomy" id="1010610"/>
    <lineage>
        <taxon>Bacteria</taxon>
        <taxon>Pseudomonadati</taxon>
        <taxon>Pseudomonadota</taxon>
        <taxon>Alphaproteobacteria</taxon>
        <taxon>Hyphomicrobiales</taxon>
        <taxon>Methylobacteriaceae</taxon>
        <taxon>Methylobacterium</taxon>
    </lineage>
</organism>
<reference evidence="2 3" key="1">
    <citation type="submission" date="2019-07" db="EMBL/GenBank/DDBJ databases">
        <title>Whole genome shotgun sequence of Methylobacterium gnaphalii NBRC 107716.</title>
        <authorList>
            <person name="Hosoyama A."/>
            <person name="Uohara A."/>
            <person name="Ohji S."/>
            <person name="Ichikawa N."/>
        </authorList>
    </citation>
    <scope>NUCLEOTIDE SEQUENCE [LARGE SCALE GENOMIC DNA]</scope>
    <source>
        <strain evidence="2 3">NBRC 107716</strain>
    </source>
</reference>
<keyword evidence="3" id="KW-1185">Reference proteome</keyword>
<accession>A0A512JS15</accession>
<evidence type="ECO:0000259" key="1">
    <source>
        <dbReference type="Pfam" id="PF12395"/>
    </source>
</evidence>
<evidence type="ECO:0000313" key="3">
    <source>
        <dbReference type="Proteomes" id="UP000321750"/>
    </source>
</evidence>
<dbReference type="EMBL" id="BJZV01000061">
    <property type="protein sequence ID" value="GEP12702.1"/>
    <property type="molecule type" value="Genomic_DNA"/>
</dbReference>
<protein>
    <recommendedName>
        <fullName evidence="1">DUF3658 domain-containing protein</fullName>
    </recommendedName>
</protein>
<gene>
    <name evidence="2" type="ORF">MGN01_45470</name>
</gene>
<dbReference type="RefSeq" id="WP_147049037.1">
    <property type="nucleotide sequence ID" value="NZ_BJZV01000061.1"/>
</dbReference>
<dbReference type="AlphaFoldDB" id="A0A512JS15"/>